<evidence type="ECO:0000256" key="2">
    <source>
        <dbReference type="SAM" id="Phobius"/>
    </source>
</evidence>
<keyword evidence="2" id="KW-0812">Transmembrane</keyword>
<dbReference type="EMBL" id="PUHQ01000128">
    <property type="protein sequence ID" value="KAG0655154.1"/>
    <property type="molecule type" value="Genomic_DNA"/>
</dbReference>
<organism evidence="3 4">
    <name type="scientific">Rhodotorula mucilaginosa</name>
    <name type="common">Yeast</name>
    <name type="synonym">Rhodotorula rubra</name>
    <dbReference type="NCBI Taxonomy" id="5537"/>
    <lineage>
        <taxon>Eukaryota</taxon>
        <taxon>Fungi</taxon>
        <taxon>Dikarya</taxon>
        <taxon>Basidiomycota</taxon>
        <taxon>Pucciniomycotina</taxon>
        <taxon>Microbotryomycetes</taxon>
        <taxon>Sporidiobolales</taxon>
        <taxon>Sporidiobolaceae</taxon>
        <taxon>Rhodotorula</taxon>
    </lineage>
</organism>
<gene>
    <name evidence="3" type="ORF">C6P46_001146</name>
</gene>
<feature type="region of interest" description="Disordered" evidence="1">
    <location>
        <begin position="1"/>
        <end position="28"/>
    </location>
</feature>
<feature type="transmembrane region" description="Helical" evidence="2">
    <location>
        <begin position="126"/>
        <end position="146"/>
    </location>
</feature>
<evidence type="ECO:0000313" key="4">
    <source>
        <dbReference type="Proteomes" id="UP000777482"/>
    </source>
</evidence>
<evidence type="ECO:0000256" key="1">
    <source>
        <dbReference type="SAM" id="MobiDB-lite"/>
    </source>
</evidence>
<keyword evidence="2" id="KW-1133">Transmembrane helix</keyword>
<comment type="caution">
    <text evidence="3">The sequence shown here is derived from an EMBL/GenBank/DDBJ whole genome shotgun (WGS) entry which is preliminary data.</text>
</comment>
<proteinExistence type="predicted"/>
<feature type="region of interest" description="Disordered" evidence="1">
    <location>
        <begin position="77"/>
        <end position="111"/>
    </location>
</feature>
<dbReference type="Proteomes" id="UP000777482">
    <property type="component" value="Unassembled WGS sequence"/>
</dbReference>
<name>A0A9P6VVJ9_RHOMI</name>
<sequence length="438" mass="47964">MLYPLSRITDFPLRSRPNSSRAGRERGRTALSCRRIGNSDMKVNWLYSVIPAYGSLKAAIDGGANATQPTQSVAGNTTSVAAQGGGEGLEGPAPLNNSADSSQQLGPPVNSPHTSDDIALVVGRAVIWYGPIVIALAIFGVAFWSFRHSIKRALERVGNKILSWAIKVMDILKKLNKKLASGFKTAANGLGCLIKRKGTGVAGVDGGRETPEAEYVIDKELAAKRLPILLQAPPKPQQTTPKTLLSEISNARIEPPLFEIRRFGPNLESPYTPQDFDSNDNAALTKHYEKTNSGVVRHCGPMLHNFGRIAKPQQDQPDAMLKLALYHVLISVATFGKNSLKAHPVRFRTSHLLALLRRWNLALLPPSGNPARDAQQEEDFANTQLRKWCEPNPITDNFRLSSTEGNLVQSDFDLTGTGRERVWQLKIDAPDGPERLLY</sequence>
<protein>
    <submittedName>
        <fullName evidence="3">Uncharacterized protein</fullName>
    </submittedName>
</protein>
<keyword evidence="4" id="KW-1185">Reference proteome</keyword>
<keyword evidence="2" id="KW-0472">Membrane</keyword>
<evidence type="ECO:0000313" key="3">
    <source>
        <dbReference type="EMBL" id="KAG0655154.1"/>
    </source>
</evidence>
<dbReference type="AlphaFoldDB" id="A0A9P6VVJ9"/>
<reference evidence="3 4" key="1">
    <citation type="submission" date="2020-11" db="EMBL/GenBank/DDBJ databases">
        <title>Kefir isolates.</title>
        <authorList>
            <person name="Marcisauskas S."/>
            <person name="Kim Y."/>
            <person name="Blasche S."/>
        </authorList>
    </citation>
    <scope>NUCLEOTIDE SEQUENCE [LARGE SCALE GENOMIC DNA]</scope>
    <source>
        <strain evidence="3 4">KR</strain>
    </source>
</reference>
<feature type="compositionally biased region" description="Polar residues" evidence="1">
    <location>
        <begin position="96"/>
        <end position="105"/>
    </location>
</feature>
<accession>A0A9P6VVJ9</accession>